<evidence type="ECO:0000256" key="3">
    <source>
        <dbReference type="ARBA" id="ARBA00022989"/>
    </source>
</evidence>
<accession>A0A9P5H088</accession>
<keyword evidence="9" id="KW-1185">Reference proteome</keyword>
<evidence type="ECO:0000256" key="4">
    <source>
        <dbReference type="ARBA" id="ARBA00023136"/>
    </source>
</evidence>
<keyword evidence="4 6" id="KW-0472">Membrane</keyword>
<evidence type="ECO:0000259" key="7">
    <source>
        <dbReference type="Pfam" id="PF01284"/>
    </source>
</evidence>
<proteinExistence type="predicted"/>
<feature type="domain" description="MARVEL" evidence="7">
    <location>
        <begin position="23"/>
        <end position="138"/>
    </location>
</feature>
<gene>
    <name evidence="8" type="ORF">G7Z17_g10073</name>
</gene>
<dbReference type="Proteomes" id="UP000722485">
    <property type="component" value="Unassembled WGS sequence"/>
</dbReference>
<keyword evidence="3 6" id="KW-1133">Transmembrane helix</keyword>
<comment type="caution">
    <text evidence="8">The sequence shown here is derived from an EMBL/GenBank/DDBJ whole genome shotgun (WGS) entry which is preliminary data.</text>
</comment>
<dbReference type="PANTHER" id="PTHR37451:SF4">
    <property type="entry name" value="MARVEL DOMAIN-CONTAINING PROTEIN"/>
    <property type="match status" value="1"/>
</dbReference>
<organism evidence="8 9">
    <name type="scientific">Cylindrodendrum hubeiense</name>
    <dbReference type="NCBI Taxonomy" id="595255"/>
    <lineage>
        <taxon>Eukaryota</taxon>
        <taxon>Fungi</taxon>
        <taxon>Dikarya</taxon>
        <taxon>Ascomycota</taxon>
        <taxon>Pezizomycotina</taxon>
        <taxon>Sordariomycetes</taxon>
        <taxon>Hypocreomycetidae</taxon>
        <taxon>Hypocreales</taxon>
        <taxon>Nectriaceae</taxon>
        <taxon>Cylindrodendrum</taxon>
    </lineage>
</organism>
<feature type="region of interest" description="Disordered" evidence="5">
    <location>
        <begin position="212"/>
        <end position="266"/>
    </location>
</feature>
<evidence type="ECO:0000256" key="2">
    <source>
        <dbReference type="ARBA" id="ARBA00022692"/>
    </source>
</evidence>
<dbReference type="PANTHER" id="PTHR37451">
    <property type="entry name" value="MARVEL DOMAIN"/>
    <property type="match status" value="1"/>
</dbReference>
<protein>
    <recommendedName>
        <fullName evidence="7">MARVEL domain-containing protein</fullName>
    </recommendedName>
</protein>
<evidence type="ECO:0000313" key="9">
    <source>
        <dbReference type="Proteomes" id="UP000722485"/>
    </source>
</evidence>
<dbReference type="AlphaFoldDB" id="A0A9P5H088"/>
<dbReference type="OrthoDB" id="5241662at2759"/>
<evidence type="ECO:0000256" key="6">
    <source>
        <dbReference type="SAM" id="Phobius"/>
    </source>
</evidence>
<dbReference type="InterPro" id="IPR008253">
    <property type="entry name" value="Marvel"/>
</dbReference>
<sequence>MESTTHQEKPAGDHVLETPLWVTVLRGLQLLLSVIILGLCADLMHDAYLPEEGFSLAISLFTWIGVAYIVLTEKVPSLRQAYNIIAVIVVDGVLMILWLAAFASMAARRAKYVYDVTVTNCSDDGSLFDSKTCSRKRAMDLVERSNVILFKSGLAMTAAIAGLGALVWLLFIACFVWTLIMFLRGRKEGRFAMGSTTPATPNNNYQMENKVAESTPMSPQTYPSQTQPLPPPVAFQDAQGQYQQPPVQHQQPVGYPPQDQPYQQTQ</sequence>
<feature type="transmembrane region" description="Helical" evidence="6">
    <location>
        <begin position="166"/>
        <end position="183"/>
    </location>
</feature>
<evidence type="ECO:0000313" key="8">
    <source>
        <dbReference type="EMBL" id="KAF7544298.1"/>
    </source>
</evidence>
<feature type="transmembrane region" description="Helical" evidence="6">
    <location>
        <begin position="53"/>
        <end position="71"/>
    </location>
</feature>
<dbReference type="EMBL" id="JAANBB010000312">
    <property type="protein sequence ID" value="KAF7544298.1"/>
    <property type="molecule type" value="Genomic_DNA"/>
</dbReference>
<evidence type="ECO:0000256" key="1">
    <source>
        <dbReference type="ARBA" id="ARBA00004141"/>
    </source>
</evidence>
<name>A0A9P5H088_9HYPO</name>
<feature type="compositionally biased region" description="Polar residues" evidence="5">
    <location>
        <begin position="215"/>
        <end position="227"/>
    </location>
</feature>
<feature type="transmembrane region" description="Helical" evidence="6">
    <location>
        <begin position="83"/>
        <end position="103"/>
    </location>
</feature>
<dbReference type="Pfam" id="PF01284">
    <property type="entry name" value="MARVEL"/>
    <property type="match status" value="1"/>
</dbReference>
<comment type="subcellular location">
    <subcellularLocation>
        <location evidence="1">Membrane</location>
        <topology evidence="1">Multi-pass membrane protein</topology>
    </subcellularLocation>
</comment>
<feature type="transmembrane region" description="Helical" evidence="6">
    <location>
        <begin position="20"/>
        <end position="41"/>
    </location>
</feature>
<evidence type="ECO:0000256" key="5">
    <source>
        <dbReference type="SAM" id="MobiDB-lite"/>
    </source>
</evidence>
<dbReference type="GO" id="GO:0016020">
    <property type="term" value="C:membrane"/>
    <property type="evidence" value="ECO:0007669"/>
    <property type="project" value="UniProtKB-SubCell"/>
</dbReference>
<feature type="compositionally biased region" description="Low complexity" evidence="5">
    <location>
        <begin position="239"/>
        <end position="253"/>
    </location>
</feature>
<reference evidence="8" key="1">
    <citation type="submission" date="2020-03" db="EMBL/GenBank/DDBJ databases">
        <title>Draft Genome Sequence of Cylindrodendrum hubeiense.</title>
        <authorList>
            <person name="Buettner E."/>
            <person name="Kellner H."/>
        </authorList>
    </citation>
    <scope>NUCLEOTIDE SEQUENCE</scope>
    <source>
        <strain evidence="8">IHI 201604</strain>
    </source>
</reference>
<keyword evidence="2 6" id="KW-0812">Transmembrane</keyword>